<reference evidence="2 3" key="1">
    <citation type="submission" date="2014-02" db="EMBL/GenBank/DDBJ databases">
        <title>The small core and large imbalanced accessory genome model reveals a collaborative survival strategy of Sorangium cellulosum strains in nature.</title>
        <authorList>
            <person name="Han K."/>
            <person name="Peng R."/>
            <person name="Blom J."/>
            <person name="Li Y.-Z."/>
        </authorList>
    </citation>
    <scope>NUCLEOTIDE SEQUENCE [LARGE SCALE GENOMIC DNA]</scope>
    <source>
        <strain evidence="2 3">So0157-25</strain>
    </source>
</reference>
<dbReference type="AlphaFoldDB" id="A0A150P3R6"/>
<evidence type="ECO:0000256" key="1">
    <source>
        <dbReference type="SAM" id="MobiDB-lite"/>
    </source>
</evidence>
<name>A0A150P3R6_SORCE</name>
<comment type="caution">
    <text evidence="2">The sequence shown here is derived from an EMBL/GenBank/DDBJ whole genome shotgun (WGS) entry which is preliminary data.</text>
</comment>
<gene>
    <name evidence="2" type="ORF">BE08_01465</name>
</gene>
<dbReference type="Proteomes" id="UP000075420">
    <property type="component" value="Unassembled WGS sequence"/>
</dbReference>
<organism evidence="2 3">
    <name type="scientific">Sorangium cellulosum</name>
    <name type="common">Polyangium cellulosum</name>
    <dbReference type="NCBI Taxonomy" id="56"/>
    <lineage>
        <taxon>Bacteria</taxon>
        <taxon>Pseudomonadati</taxon>
        <taxon>Myxococcota</taxon>
        <taxon>Polyangia</taxon>
        <taxon>Polyangiales</taxon>
        <taxon>Polyangiaceae</taxon>
        <taxon>Sorangium</taxon>
    </lineage>
</organism>
<proteinExistence type="predicted"/>
<feature type="region of interest" description="Disordered" evidence="1">
    <location>
        <begin position="187"/>
        <end position="214"/>
    </location>
</feature>
<accession>A0A150P3R6</accession>
<dbReference type="EMBL" id="JELY01003254">
    <property type="protein sequence ID" value="KYF50261.1"/>
    <property type="molecule type" value="Genomic_DNA"/>
</dbReference>
<sequence length="373" mass="42055">MIAQDVRDHVEEVALVQQLQHLAPGVVEVRARARVALGVRPAPGERRADQTGGDVAERAAFGRVEQEAEQREVAVGARSAAEHAHREGAQIAVVPGESGGLRGCADHREERVARRSWQGLRRPGQRRRRGERGQRARRRGRELALEQRPVLVRAERAIEQPERQQPARPRRRVLLLREPRAHRGRRLLRALRQEPEHQRGRGPHRRGPVLEQRHEHAAPLGDALVQLVERVVRVGRHQDIAVGEVPAVVPARRQIRQQHEDPRPVLDRGRARELDKERHRLGRGGLRRVLVVQVVDEPVPRLVPLARLLREQPAEVARHVVRGTVGVIELAPVNLVESVQHLRVALRGGRVASRRRSHVADLAARMSINGFVV</sequence>
<evidence type="ECO:0000313" key="2">
    <source>
        <dbReference type="EMBL" id="KYF50261.1"/>
    </source>
</evidence>
<feature type="region of interest" description="Disordered" evidence="1">
    <location>
        <begin position="113"/>
        <end position="142"/>
    </location>
</feature>
<feature type="compositionally biased region" description="Basic residues" evidence="1">
    <location>
        <begin position="123"/>
        <end position="140"/>
    </location>
</feature>
<evidence type="ECO:0000313" key="3">
    <source>
        <dbReference type="Proteomes" id="UP000075420"/>
    </source>
</evidence>
<protein>
    <submittedName>
        <fullName evidence="2">Uncharacterized protein</fullName>
    </submittedName>
</protein>